<dbReference type="EMBL" id="AYKG01000001">
    <property type="protein sequence ID" value="ROO32924.1"/>
    <property type="molecule type" value="Genomic_DNA"/>
</dbReference>
<dbReference type="InterPro" id="IPR018727">
    <property type="entry name" value="DUF2267"/>
</dbReference>
<sequence length="129" mass="14274">MQTDRFLAHIYNECPQLDPDVVHECTLIVIDALCEQMPAEQTRRMASQLPEEIGEAAADGAKRSDTSGVPISLDDFYGKIEFRTELGHDDTRQFVKAVIQTLNAALSDSEEGQAVLALPSELDQLLIEN</sequence>
<name>A0A423Q2S2_9GAMM</name>
<dbReference type="RefSeq" id="WP_123656790.1">
    <property type="nucleotide sequence ID" value="NZ_AYKG01000001.1"/>
</dbReference>
<evidence type="ECO:0000313" key="2">
    <source>
        <dbReference type="Proteomes" id="UP000285310"/>
    </source>
</evidence>
<dbReference type="Gene3D" id="1.10.490.110">
    <property type="entry name" value="Uncharacterized conserved protein DUF2267"/>
    <property type="match status" value="1"/>
</dbReference>
<dbReference type="InterPro" id="IPR038282">
    <property type="entry name" value="DUF2267_sf"/>
</dbReference>
<dbReference type="AlphaFoldDB" id="A0A423Q2S2"/>
<evidence type="ECO:0000313" key="1">
    <source>
        <dbReference type="EMBL" id="ROO32924.1"/>
    </source>
</evidence>
<protein>
    <submittedName>
        <fullName evidence="1">Uncharacterized protein</fullName>
    </submittedName>
</protein>
<comment type="caution">
    <text evidence="1">The sequence shown here is derived from an EMBL/GenBank/DDBJ whole genome shotgun (WGS) entry which is preliminary data.</text>
</comment>
<dbReference type="InParanoid" id="A0A423Q2S2"/>
<dbReference type="OrthoDB" id="7062840at2"/>
<proteinExistence type="predicted"/>
<keyword evidence="2" id="KW-1185">Reference proteome</keyword>
<organism evidence="1 2">
    <name type="scientific">Salinisphaera japonica YTM-1</name>
    <dbReference type="NCBI Taxonomy" id="1209778"/>
    <lineage>
        <taxon>Bacteria</taxon>
        <taxon>Pseudomonadati</taxon>
        <taxon>Pseudomonadota</taxon>
        <taxon>Gammaproteobacteria</taxon>
        <taxon>Salinisphaerales</taxon>
        <taxon>Salinisphaeraceae</taxon>
        <taxon>Salinisphaera</taxon>
    </lineage>
</organism>
<dbReference type="Proteomes" id="UP000285310">
    <property type="component" value="Unassembled WGS sequence"/>
</dbReference>
<reference evidence="1 2" key="1">
    <citation type="submission" date="2013-10" db="EMBL/GenBank/DDBJ databases">
        <title>Salinisphaera japonica YTM-1 Genome Sequencing.</title>
        <authorList>
            <person name="Lai Q."/>
            <person name="Li C."/>
            <person name="Shao Z."/>
        </authorList>
    </citation>
    <scope>NUCLEOTIDE SEQUENCE [LARGE SCALE GENOMIC DNA]</scope>
    <source>
        <strain evidence="1 2">YTM-1</strain>
    </source>
</reference>
<accession>A0A423Q2S2</accession>
<gene>
    <name evidence="1" type="ORF">SAJA_01080</name>
</gene>
<dbReference type="Pfam" id="PF10025">
    <property type="entry name" value="DUF2267"/>
    <property type="match status" value="1"/>
</dbReference>